<dbReference type="Proteomes" id="UP000747542">
    <property type="component" value="Unassembled WGS sequence"/>
</dbReference>
<dbReference type="SUPFAM" id="SSF56496">
    <property type="entry name" value="Fibrinogen C-terminal domain-like"/>
    <property type="match status" value="1"/>
</dbReference>
<gene>
    <name evidence="4" type="primary">Angpt2-L</name>
    <name evidence="4" type="ORF">Hamer_G011992</name>
</gene>
<evidence type="ECO:0000313" key="5">
    <source>
        <dbReference type="Proteomes" id="UP000747542"/>
    </source>
</evidence>
<dbReference type="EMBL" id="JAHLQT010040257">
    <property type="protein sequence ID" value="KAG7155862.1"/>
    <property type="molecule type" value="Genomic_DNA"/>
</dbReference>
<sequence length="592" mass="66690">MALMRAQRKPSAPLRSLKQRYCQEEILLLSVTGYHSALLESSMLIGHSRLTRHKDDGNYNSPNYLCQTSETRRGRRRESSKATLLKMRHSIVAVAAILLPLALGYDSNHQFQTFDNGALSPMGNLESLVKSLQKEVTDIRKEVHTRMDTMKYELTCEIRNMKEALSKEREEMSAKVDHVALEMTDFKKKLKRGLRRVGTQNDDIKGELRSQKAELFAVRNSVYDAREEVLDKGNLILRKVNATNGTLVCHLSDLRTKLYKINNNLAFISDEHKKMMDVMTHRFGQPKKYSSEDYNDRLLPGCTYTPLDTHELGLDALNKSFVNETLPKGVSGLDADRPDRPTSPSEDLMPPEVTLLPTMPEDCNDDKRKYLEYPPMPRDCKDVFDLGFMENGVYRIQPPGLSSREVYCDHHTAGGGWTVMVARRKQPRHISFNRSWHEYEVGFGDPSKEYWIGLKGLHALTSGRPHQLRGDMEDWEGNTAWAAYTFFAVSGEEDKYRLRIAGYTGTAGDSMRHSHHQMFSTVDQDNDQENCEYRVVMACLLQGVAAREAVVAAGGGGAAVRVHNPLDSTGGDATKDLNEVSPGGTGRTPTTP</sequence>
<dbReference type="SMART" id="SM00186">
    <property type="entry name" value="FBG"/>
    <property type="match status" value="1"/>
</dbReference>
<keyword evidence="5" id="KW-1185">Reference proteome</keyword>
<feature type="region of interest" description="Disordered" evidence="2">
    <location>
        <begin position="328"/>
        <end position="351"/>
    </location>
</feature>
<dbReference type="Pfam" id="PF00147">
    <property type="entry name" value="Fibrinogen_C"/>
    <property type="match status" value="1"/>
</dbReference>
<accession>A0A8J5JC90</accession>
<evidence type="ECO:0000256" key="2">
    <source>
        <dbReference type="SAM" id="MobiDB-lite"/>
    </source>
</evidence>
<dbReference type="InterPro" id="IPR050373">
    <property type="entry name" value="Fibrinogen_C-term_domain"/>
</dbReference>
<dbReference type="InterPro" id="IPR036056">
    <property type="entry name" value="Fibrinogen-like_C"/>
</dbReference>
<dbReference type="InterPro" id="IPR014716">
    <property type="entry name" value="Fibrinogen_a/b/g_C_1"/>
</dbReference>
<dbReference type="NCBIfam" id="NF040941">
    <property type="entry name" value="GGGWT_bact"/>
    <property type="match status" value="1"/>
</dbReference>
<proteinExistence type="predicted"/>
<dbReference type="GO" id="GO:0005615">
    <property type="term" value="C:extracellular space"/>
    <property type="evidence" value="ECO:0007669"/>
    <property type="project" value="TreeGrafter"/>
</dbReference>
<dbReference type="PROSITE" id="PS51406">
    <property type="entry name" value="FIBRINOGEN_C_2"/>
    <property type="match status" value="1"/>
</dbReference>
<dbReference type="PANTHER" id="PTHR19143">
    <property type="entry name" value="FIBRINOGEN/TENASCIN/ANGIOPOEITIN"/>
    <property type="match status" value="1"/>
</dbReference>
<keyword evidence="1" id="KW-0175">Coiled coil</keyword>
<dbReference type="PANTHER" id="PTHR19143:SF458">
    <property type="entry name" value="FIBRINOGEN C-TERMINAL DOMAIN-CONTAINING PROTEIN-RELATED"/>
    <property type="match status" value="1"/>
</dbReference>
<name>A0A8J5JC90_HOMAM</name>
<feature type="region of interest" description="Disordered" evidence="2">
    <location>
        <begin position="564"/>
        <end position="592"/>
    </location>
</feature>
<evidence type="ECO:0000313" key="4">
    <source>
        <dbReference type="EMBL" id="KAG7155862.1"/>
    </source>
</evidence>
<organism evidence="4 5">
    <name type="scientific">Homarus americanus</name>
    <name type="common">American lobster</name>
    <dbReference type="NCBI Taxonomy" id="6706"/>
    <lineage>
        <taxon>Eukaryota</taxon>
        <taxon>Metazoa</taxon>
        <taxon>Ecdysozoa</taxon>
        <taxon>Arthropoda</taxon>
        <taxon>Crustacea</taxon>
        <taxon>Multicrustacea</taxon>
        <taxon>Malacostraca</taxon>
        <taxon>Eumalacostraca</taxon>
        <taxon>Eucarida</taxon>
        <taxon>Decapoda</taxon>
        <taxon>Pleocyemata</taxon>
        <taxon>Astacidea</taxon>
        <taxon>Nephropoidea</taxon>
        <taxon>Nephropidae</taxon>
        <taxon>Homarus</taxon>
    </lineage>
</organism>
<evidence type="ECO:0000259" key="3">
    <source>
        <dbReference type="PROSITE" id="PS51406"/>
    </source>
</evidence>
<dbReference type="Gene3D" id="3.90.215.10">
    <property type="entry name" value="Gamma Fibrinogen, chain A, domain 1"/>
    <property type="match status" value="1"/>
</dbReference>
<dbReference type="InterPro" id="IPR002181">
    <property type="entry name" value="Fibrinogen_a/b/g_C_dom"/>
</dbReference>
<comment type="caution">
    <text evidence="4">The sequence shown here is derived from an EMBL/GenBank/DDBJ whole genome shotgun (WGS) entry which is preliminary data.</text>
</comment>
<dbReference type="AlphaFoldDB" id="A0A8J5JC90"/>
<feature type="domain" description="Fibrinogen C-terminal" evidence="3">
    <location>
        <begin position="371"/>
        <end position="539"/>
    </location>
</feature>
<feature type="coiled-coil region" evidence="1">
    <location>
        <begin position="122"/>
        <end position="182"/>
    </location>
</feature>
<dbReference type="CDD" id="cd00087">
    <property type="entry name" value="FReD"/>
    <property type="match status" value="1"/>
</dbReference>
<protein>
    <submittedName>
        <fullName evidence="4">Angiopoietin-2-like</fullName>
    </submittedName>
</protein>
<reference evidence="4" key="1">
    <citation type="journal article" date="2021" name="Sci. Adv.">
        <title>The American lobster genome reveals insights on longevity, neural, and immune adaptations.</title>
        <authorList>
            <person name="Polinski J.M."/>
            <person name="Zimin A.V."/>
            <person name="Clark K.F."/>
            <person name="Kohn A.B."/>
            <person name="Sadowski N."/>
            <person name="Timp W."/>
            <person name="Ptitsyn A."/>
            <person name="Khanna P."/>
            <person name="Romanova D.Y."/>
            <person name="Williams P."/>
            <person name="Greenwood S.J."/>
            <person name="Moroz L.L."/>
            <person name="Walt D.R."/>
            <person name="Bodnar A.G."/>
        </authorList>
    </citation>
    <scope>NUCLEOTIDE SEQUENCE</scope>
    <source>
        <strain evidence="4">GMGI-L3</strain>
    </source>
</reference>
<evidence type="ECO:0000256" key="1">
    <source>
        <dbReference type="SAM" id="Coils"/>
    </source>
</evidence>